<dbReference type="RefSeq" id="WP_038502168.1">
    <property type="nucleotide sequence ID" value="NZ_CP009706.1"/>
</dbReference>
<dbReference type="AlphaFoldDB" id="A0A097R1Q6"/>
<evidence type="ECO:0000313" key="2">
    <source>
        <dbReference type="EMBL" id="AIU72659.1"/>
    </source>
</evidence>
<evidence type="ECO:0000256" key="1">
    <source>
        <dbReference type="SAM" id="SignalP"/>
    </source>
</evidence>
<dbReference type="KEGG" id="hav:AT03_09870"/>
<dbReference type="PIRSF" id="PIRSF004982">
    <property type="entry name" value="SlP"/>
    <property type="match status" value="1"/>
</dbReference>
<reference evidence="2 3" key="1">
    <citation type="journal article" date="2014" name="Gut Pathog.">
        <title>Gene clusters of Hafnia alvei strain FB1 important in survival and pathogenesis: a draft genome perspective.</title>
        <authorList>
            <person name="Tan J.Y."/>
            <person name="Yin W.F."/>
            <person name="Chan K.G."/>
        </authorList>
    </citation>
    <scope>NUCLEOTIDE SEQUENCE [LARGE SCALE GENOMIC DNA]</scope>
    <source>
        <strain evidence="2 3">FB1</strain>
    </source>
</reference>
<dbReference type="InterPro" id="IPR004658">
    <property type="entry name" value="OMP_Slp"/>
</dbReference>
<keyword evidence="3" id="KW-1185">Reference proteome</keyword>
<keyword evidence="1" id="KW-0732">Signal</keyword>
<dbReference type="Pfam" id="PF03843">
    <property type="entry name" value="Slp"/>
    <property type="match status" value="1"/>
</dbReference>
<dbReference type="Proteomes" id="UP000029986">
    <property type="component" value="Chromosome"/>
</dbReference>
<evidence type="ECO:0000313" key="3">
    <source>
        <dbReference type="Proteomes" id="UP000029986"/>
    </source>
</evidence>
<dbReference type="NCBIfam" id="TIGR00752">
    <property type="entry name" value="slp"/>
    <property type="match status" value="1"/>
</dbReference>
<feature type="chain" id="PRO_5001932216" evidence="1">
    <location>
        <begin position="29"/>
        <end position="203"/>
    </location>
</feature>
<dbReference type="GO" id="GO:0019867">
    <property type="term" value="C:outer membrane"/>
    <property type="evidence" value="ECO:0007669"/>
    <property type="project" value="InterPro"/>
</dbReference>
<name>A0A097R1Q6_HAFAL</name>
<dbReference type="GeneID" id="56891659"/>
<protein>
    <submittedName>
        <fullName evidence="2">Membrane protein</fullName>
    </submittedName>
</protein>
<dbReference type="PANTHER" id="PTHR37530:SF1">
    <property type="entry name" value="OUTER MEMBRANE PROTEIN SLP"/>
    <property type="match status" value="1"/>
</dbReference>
<gene>
    <name evidence="2" type="ORF">AT03_09870</name>
</gene>
<sequence length="203" mass="21969">MPSMQWVRRLVSVAIVCSPLLLSGCVTIPDSIKGTSATPQQNFVAVHNAPDLYVGQESRFGGTVVNVINQKDATMLEIAVMPLDDTARPILNQPSVGRLIAKSATFLDPVDFKGQLVTVVGPLTGSVDGKIGKTPYTFVTMDVQGYQRWHVTQEIVMPPQPFGPWDYGYGAYGRGGFWGPGFGPGWGWYNPGPARVQSVVTEN</sequence>
<dbReference type="PANTHER" id="PTHR37530">
    <property type="entry name" value="OUTER MEMBRANE PROTEIN SLP"/>
    <property type="match status" value="1"/>
</dbReference>
<proteinExistence type="predicted"/>
<organism evidence="2 3">
    <name type="scientific">Hafnia alvei FB1</name>
    <dbReference type="NCBI Taxonomy" id="1453496"/>
    <lineage>
        <taxon>Bacteria</taxon>
        <taxon>Pseudomonadati</taxon>
        <taxon>Pseudomonadota</taxon>
        <taxon>Gammaproteobacteria</taxon>
        <taxon>Enterobacterales</taxon>
        <taxon>Hafniaceae</taxon>
        <taxon>Hafnia</taxon>
    </lineage>
</organism>
<feature type="signal peptide" evidence="1">
    <location>
        <begin position="1"/>
        <end position="28"/>
    </location>
</feature>
<dbReference type="PATRIC" id="fig|1453496.5.peg.1982"/>
<dbReference type="HOGENOM" id="CLU_100924_0_0_6"/>
<dbReference type="EMBL" id="CP009706">
    <property type="protein sequence ID" value="AIU72659.1"/>
    <property type="molecule type" value="Genomic_DNA"/>
</dbReference>
<accession>A0A097R1Q6</accession>
<dbReference type="eggNOG" id="COG3065">
    <property type="taxonomic scope" value="Bacteria"/>
</dbReference>
<dbReference type="OrthoDB" id="5295757at2"/>